<sequence>MLTAAHNVRDRAGHEPDAVHVVPARDERSHPFGRFGTIGIRTHPEWLKHRVNGFEAMRDHLQGEIEEESSDHPLMRLFRLPTRVMDALAGQAWGSAIALARAAGYDSENDLTNIVFYFRHPEAAGRKIQRHETDLTRSWLEIRDTIVRPALRAAPATGAPAHGKISAAGLAWYGPGTATPELMAFMRAVFERHMATSKGSFVDSLPGDTLGRVDKMRLRADAAEAAQRMLDAARAALAAAGLAGRTRIGLTSAYRSAWRQFEIWQGKDGKGKRGFPYYYAESAADRRATGDPHGPQSVEILTKLMRKYIAAPGYSNHQDGLAVDLGTGSGPSGGLRRIKRTDWFHRWLSDNAATYHFEPYPAEAWHWVYRGSANQLSEDEFEGDEGEGRLF</sequence>
<keyword evidence="4" id="KW-1185">Reference proteome</keyword>
<protein>
    <recommendedName>
        <fullName evidence="2">D-alanyl-D-alanine carboxypeptidase-like core domain-containing protein</fullName>
    </recommendedName>
</protein>
<dbReference type="SUPFAM" id="SSF55166">
    <property type="entry name" value="Hedgehog/DD-peptidase"/>
    <property type="match status" value="1"/>
</dbReference>
<feature type="region of interest" description="Disordered" evidence="1">
    <location>
        <begin position="1"/>
        <end position="25"/>
    </location>
</feature>
<dbReference type="CDD" id="cd14814">
    <property type="entry name" value="Peptidase_M15"/>
    <property type="match status" value="1"/>
</dbReference>
<dbReference type="InterPro" id="IPR003709">
    <property type="entry name" value="VanY-like_core_dom"/>
</dbReference>
<feature type="domain" description="D-alanyl-D-alanine carboxypeptidase-like core" evidence="2">
    <location>
        <begin position="216"/>
        <end position="371"/>
    </location>
</feature>
<dbReference type="GO" id="GO:0006508">
    <property type="term" value="P:proteolysis"/>
    <property type="evidence" value="ECO:0007669"/>
    <property type="project" value="InterPro"/>
</dbReference>
<dbReference type="EMBL" id="BOQL01000102">
    <property type="protein sequence ID" value="GIM80649.1"/>
    <property type="molecule type" value="Genomic_DNA"/>
</dbReference>
<dbReference type="PANTHER" id="PTHR34385">
    <property type="entry name" value="D-ALANYL-D-ALANINE CARBOXYPEPTIDASE"/>
    <property type="match status" value="1"/>
</dbReference>
<dbReference type="Proteomes" id="UP000681340">
    <property type="component" value="Unassembled WGS sequence"/>
</dbReference>
<evidence type="ECO:0000259" key="2">
    <source>
        <dbReference type="Pfam" id="PF02557"/>
    </source>
</evidence>
<dbReference type="InterPro" id="IPR052179">
    <property type="entry name" value="DD-CPase-like"/>
</dbReference>
<gene>
    <name evidence="3" type="ORF">Aau02nite_91540</name>
</gene>
<dbReference type="Pfam" id="PF02557">
    <property type="entry name" value="VanY"/>
    <property type="match status" value="1"/>
</dbReference>
<evidence type="ECO:0000256" key="1">
    <source>
        <dbReference type="SAM" id="MobiDB-lite"/>
    </source>
</evidence>
<dbReference type="Gene3D" id="3.30.1380.10">
    <property type="match status" value="1"/>
</dbReference>
<dbReference type="GO" id="GO:0008233">
    <property type="term" value="F:peptidase activity"/>
    <property type="evidence" value="ECO:0007669"/>
    <property type="project" value="InterPro"/>
</dbReference>
<comment type="caution">
    <text evidence="3">The sequence shown here is derived from an EMBL/GenBank/DDBJ whole genome shotgun (WGS) entry which is preliminary data.</text>
</comment>
<dbReference type="AlphaFoldDB" id="A0A919VVJ4"/>
<name>A0A919VVJ4_9ACTN</name>
<dbReference type="RefSeq" id="WP_212994919.1">
    <property type="nucleotide sequence ID" value="NZ_BAABEA010000027.1"/>
</dbReference>
<evidence type="ECO:0000313" key="4">
    <source>
        <dbReference type="Proteomes" id="UP000681340"/>
    </source>
</evidence>
<dbReference type="InterPro" id="IPR009045">
    <property type="entry name" value="Zn_M74/Hedgehog-like"/>
</dbReference>
<accession>A0A919VVJ4</accession>
<dbReference type="PANTHER" id="PTHR34385:SF1">
    <property type="entry name" value="PEPTIDOGLYCAN L-ALANYL-D-GLUTAMATE ENDOPEPTIDASE CWLK"/>
    <property type="match status" value="1"/>
</dbReference>
<proteinExistence type="predicted"/>
<evidence type="ECO:0000313" key="3">
    <source>
        <dbReference type="EMBL" id="GIM80649.1"/>
    </source>
</evidence>
<feature type="compositionally biased region" description="Basic and acidic residues" evidence="1">
    <location>
        <begin position="7"/>
        <end position="25"/>
    </location>
</feature>
<reference evidence="3" key="1">
    <citation type="submission" date="2021-03" db="EMBL/GenBank/DDBJ databases">
        <title>Whole genome shotgun sequence of Actinoplanes auranticolor NBRC 12245.</title>
        <authorList>
            <person name="Komaki H."/>
            <person name="Tamura T."/>
        </authorList>
    </citation>
    <scope>NUCLEOTIDE SEQUENCE</scope>
    <source>
        <strain evidence="3">NBRC 12245</strain>
    </source>
</reference>
<organism evidence="3 4">
    <name type="scientific">Actinoplanes auranticolor</name>
    <dbReference type="NCBI Taxonomy" id="47988"/>
    <lineage>
        <taxon>Bacteria</taxon>
        <taxon>Bacillati</taxon>
        <taxon>Actinomycetota</taxon>
        <taxon>Actinomycetes</taxon>
        <taxon>Micromonosporales</taxon>
        <taxon>Micromonosporaceae</taxon>
        <taxon>Actinoplanes</taxon>
    </lineage>
</organism>